<gene>
    <name evidence="1" type="ORF">LNINA_LOCUS5298</name>
</gene>
<evidence type="ECO:0000313" key="1">
    <source>
        <dbReference type="EMBL" id="CAK1545674.1"/>
    </source>
</evidence>
<dbReference type="Proteomes" id="UP001497472">
    <property type="component" value="Unassembled WGS sequence"/>
</dbReference>
<evidence type="ECO:0000313" key="2">
    <source>
        <dbReference type="Proteomes" id="UP001497472"/>
    </source>
</evidence>
<comment type="caution">
    <text evidence="1">The sequence shown here is derived from an EMBL/GenBank/DDBJ whole genome shotgun (WGS) entry which is preliminary data.</text>
</comment>
<name>A0AAV1J9U7_9NEOP</name>
<protein>
    <submittedName>
        <fullName evidence="1">Uncharacterized protein</fullName>
    </submittedName>
</protein>
<proteinExistence type="predicted"/>
<reference evidence="1 2" key="1">
    <citation type="submission" date="2023-11" db="EMBL/GenBank/DDBJ databases">
        <authorList>
            <person name="Okamura Y."/>
        </authorList>
    </citation>
    <scope>NUCLEOTIDE SEQUENCE [LARGE SCALE GENOMIC DNA]</scope>
</reference>
<accession>A0AAV1J9U7</accession>
<sequence>MAKTCIHDSRSVCATSADGCTRRSFLDQCDMYEYNCDYNTQFAETECLEVKNQIPLNGEVNDSDSIDKIELLSDPEEKLKLDLKITTSKHGDNVLTLFGQHCGRPSTWATTRKGETRDFFRILKD</sequence>
<keyword evidence="2" id="KW-1185">Reference proteome</keyword>
<organism evidence="1 2">
    <name type="scientific">Leptosia nina</name>
    <dbReference type="NCBI Taxonomy" id="320188"/>
    <lineage>
        <taxon>Eukaryota</taxon>
        <taxon>Metazoa</taxon>
        <taxon>Ecdysozoa</taxon>
        <taxon>Arthropoda</taxon>
        <taxon>Hexapoda</taxon>
        <taxon>Insecta</taxon>
        <taxon>Pterygota</taxon>
        <taxon>Neoptera</taxon>
        <taxon>Endopterygota</taxon>
        <taxon>Lepidoptera</taxon>
        <taxon>Glossata</taxon>
        <taxon>Ditrysia</taxon>
        <taxon>Papilionoidea</taxon>
        <taxon>Pieridae</taxon>
        <taxon>Pierinae</taxon>
        <taxon>Leptosia</taxon>
    </lineage>
</organism>
<dbReference type="AlphaFoldDB" id="A0AAV1J9U7"/>
<dbReference type="EMBL" id="CAVLEF010000007">
    <property type="protein sequence ID" value="CAK1545674.1"/>
    <property type="molecule type" value="Genomic_DNA"/>
</dbReference>